<name>A0A4Y2KQD3_ARAVE</name>
<evidence type="ECO:0000313" key="2">
    <source>
        <dbReference type="Proteomes" id="UP000499080"/>
    </source>
</evidence>
<dbReference type="EMBL" id="BGPR01004877">
    <property type="protein sequence ID" value="GBN04369.1"/>
    <property type="molecule type" value="Genomic_DNA"/>
</dbReference>
<accession>A0A4Y2KQD3</accession>
<gene>
    <name evidence="1" type="ORF">AVEN_123321_1</name>
</gene>
<dbReference type="Proteomes" id="UP000499080">
    <property type="component" value="Unassembled WGS sequence"/>
</dbReference>
<sequence length="143" mass="15673">MDTLIPARRKGVGDFSVETAGSVKHPHYPHRYSDSEKAVNHCAKLLPQQAFRGLCNAVHSIDVQTISRVGDGEVDDVCASRLITLTRLEYGAPCETLLVHLFHPVINLACCPSARRGWITALCADLGNPFARTAETTLRNEGY</sequence>
<comment type="caution">
    <text evidence="1">The sequence shown here is derived from an EMBL/GenBank/DDBJ whole genome shotgun (WGS) entry which is preliminary data.</text>
</comment>
<proteinExistence type="predicted"/>
<keyword evidence="2" id="KW-1185">Reference proteome</keyword>
<organism evidence="1 2">
    <name type="scientific">Araneus ventricosus</name>
    <name type="common">Orbweaver spider</name>
    <name type="synonym">Epeira ventricosa</name>
    <dbReference type="NCBI Taxonomy" id="182803"/>
    <lineage>
        <taxon>Eukaryota</taxon>
        <taxon>Metazoa</taxon>
        <taxon>Ecdysozoa</taxon>
        <taxon>Arthropoda</taxon>
        <taxon>Chelicerata</taxon>
        <taxon>Arachnida</taxon>
        <taxon>Araneae</taxon>
        <taxon>Araneomorphae</taxon>
        <taxon>Entelegynae</taxon>
        <taxon>Araneoidea</taxon>
        <taxon>Araneidae</taxon>
        <taxon>Araneus</taxon>
    </lineage>
</organism>
<evidence type="ECO:0000313" key="1">
    <source>
        <dbReference type="EMBL" id="GBN04369.1"/>
    </source>
</evidence>
<protein>
    <submittedName>
        <fullName evidence="1">Uncharacterized protein</fullName>
    </submittedName>
</protein>
<reference evidence="1 2" key="1">
    <citation type="journal article" date="2019" name="Sci. Rep.">
        <title>Orb-weaving spider Araneus ventricosus genome elucidates the spidroin gene catalogue.</title>
        <authorList>
            <person name="Kono N."/>
            <person name="Nakamura H."/>
            <person name="Ohtoshi R."/>
            <person name="Moran D.A.P."/>
            <person name="Shinohara A."/>
            <person name="Yoshida Y."/>
            <person name="Fujiwara M."/>
            <person name="Mori M."/>
            <person name="Tomita M."/>
            <person name="Arakawa K."/>
        </authorList>
    </citation>
    <scope>NUCLEOTIDE SEQUENCE [LARGE SCALE GENOMIC DNA]</scope>
</reference>
<dbReference type="AlphaFoldDB" id="A0A4Y2KQD3"/>